<dbReference type="Proteomes" id="UP000008738">
    <property type="component" value="Chromosome"/>
</dbReference>
<dbReference type="InterPro" id="IPR057302">
    <property type="entry name" value="Rrp5_S1"/>
</dbReference>
<accession>A0ABM5M5T2</accession>
<dbReference type="Gene3D" id="2.40.50.140">
    <property type="entry name" value="Nucleic acid-binding proteins"/>
    <property type="match status" value="1"/>
</dbReference>
<reference evidence="2 3" key="1">
    <citation type="journal article" date="2011" name="J. Bacteriol.">
        <title>Genome analysis of a Mycoplasma hyorhinis strain derived from a primary human melanoma cell line.</title>
        <authorList>
            <person name="Kornspan J.D."/>
            <person name="Lysnyansky I."/>
            <person name="Kahan T."/>
            <person name="Herrmann R."/>
            <person name="Rottem S."/>
            <person name="Nir-Paz R."/>
        </authorList>
    </citation>
    <scope>NUCLEOTIDE SEQUENCE [LARGE SCALE GENOMIC DNA]</scope>
    <source>
        <strain evidence="2 3">MCLD</strain>
    </source>
</reference>
<dbReference type="CDD" id="cd00164">
    <property type="entry name" value="S1_like"/>
    <property type="match status" value="1"/>
</dbReference>
<keyword evidence="3" id="KW-1185">Reference proteome</keyword>
<feature type="domain" description="S1 motif" evidence="1">
    <location>
        <begin position="4"/>
        <end position="74"/>
    </location>
</feature>
<evidence type="ECO:0000259" key="1">
    <source>
        <dbReference type="PROSITE" id="PS50126"/>
    </source>
</evidence>
<evidence type="ECO:0000313" key="3">
    <source>
        <dbReference type="Proteomes" id="UP000008738"/>
    </source>
</evidence>
<dbReference type="PROSITE" id="PS50126">
    <property type="entry name" value="S1"/>
    <property type="match status" value="1"/>
</dbReference>
<dbReference type="SMART" id="SM00316">
    <property type="entry name" value="S1"/>
    <property type="match status" value="1"/>
</dbReference>
<dbReference type="SUPFAM" id="SSF50249">
    <property type="entry name" value="Nucleic acid-binding proteins"/>
    <property type="match status" value="1"/>
</dbReference>
<name>A0ABM5M5T2_MESHM</name>
<dbReference type="EMBL" id="CP002669">
    <property type="protein sequence ID" value="AEC46097.1"/>
    <property type="molecule type" value="Genomic_DNA"/>
</dbReference>
<dbReference type="Pfam" id="PF23459">
    <property type="entry name" value="S1_RRP5"/>
    <property type="match status" value="1"/>
</dbReference>
<dbReference type="InterPro" id="IPR012340">
    <property type="entry name" value="NA-bd_OB-fold"/>
</dbReference>
<sequence>MEIGQVVVCIIKEIKEKYFWTDMPEGYQGVVFVNEISNKFIKDLAATNFEIGQKVKLEILSINHTNKKASLSFKNVNTDFDIQITSTNTHKLVTKKQTQSTKKINTYVLQATLNGFDNLKKAADKEIEEKWKSISSLKKN</sequence>
<dbReference type="RefSeq" id="WP_014335714.1">
    <property type="nucleotide sequence ID" value="NC_017519.1"/>
</dbReference>
<dbReference type="InterPro" id="IPR003029">
    <property type="entry name" value="S1_domain"/>
</dbReference>
<evidence type="ECO:0000313" key="2">
    <source>
        <dbReference type="EMBL" id="AEC46097.1"/>
    </source>
</evidence>
<protein>
    <recommendedName>
        <fullName evidence="1">S1 motif domain-containing protein</fullName>
    </recommendedName>
</protein>
<gene>
    <name evidence="2" type="ordered locus">SRH_02750</name>
</gene>
<organism evidence="2 3">
    <name type="scientific">Mesomycoplasma hyorhinis (strain MCLD)</name>
    <name type="common">Mycoplasma hyorhinis</name>
    <dbReference type="NCBI Taxonomy" id="936139"/>
    <lineage>
        <taxon>Bacteria</taxon>
        <taxon>Bacillati</taxon>
        <taxon>Mycoplasmatota</taxon>
        <taxon>Mycoplasmoidales</taxon>
        <taxon>Metamycoplasmataceae</taxon>
        <taxon>Mesomycoplasma</taxon>
    </lineage>
</organism>
<proteinExistence type="predicted"/>